<protein>
    <recommendedName>
        <fullName evidence="1">Endonuclease/exonuclease/phosphatase domain-containing protein</fullName>
    </recommendedName>
</protein>
<name>A0AAV1KLM5_9NEOP</name>
<accession>A0AAV1KLM5</accession>
<dbReference type="Proteomes" id="UP001314205">
    <property type="component" value="Unassembled WGS sequence"/>
</dbReference>
<gene>
    <name evidence="2" type="ORF">PARMNEM_LOCUS4160</name>
</gene>
<evidence type="ECO:0000259" key="1">
    <source>
        <dbReference type="Pfam" id="PF14529"/>
    </source>
</evidence>
<organism evidence="2 3">
    <name type="scientific">Parnassius mnemosyne</name>
    <name type="common">clouded apollo</name>
    <dbReference type="NCBI Taxonomy" id="213953"/>
    <lineage>
        <taxon>Eukaryota</taxon>
        <taxon>Metazoa</taxon>
        <taxon>Ecdysozoa</taxon>
        <taxon>Arthropoda</taxon>
        <taxon>Hexapoda</taxon>
        <taxon>Insecta</taxon>
        <taxon>Pterygota</taxon>
        <taxon>Neoptera</taxon>
        <taxon>Endopterygota</taxon>
        <taxon>Lepidoptera</taxon>
        <taxon>Glossata</taxon>
        <taxon>Ditrysia</taxon>
        <taxon>Papilionoidea</taxon>
        <taxon>Papilionidae</taxon>
        <taxon>Parnassiinae</taxon>
        <taxon>Parnassini</taxon>
        <taxon>Parnassius</taxon>
        <taxon>Driopa</taxon>
    </lineage>
</organism>
<dbReference type="SUPFAM" id="SSF56219">
    <property type="entry name" value="DNase I-like"/>
    <property type="match status" value="1"/>
</dbReference>
<proteinExistence type="predicted"/>
<dbReference type="Gene3D" id="3.60.10.10">
    <property type="entry name" value="Endonuclease/exonuclease/phosphatase"/>
    <property type="match status" value="1"/>
</dbReference>
<comment type="caution">
    <text evidence="2">The sequence shown here is derived from an EMBL/GenBank/DDBJ whole genome shotgun (WGS) entry which is preliminary data.</text>
</comment>
<reference evidence="2 3" key="1">
    <citation type="submission" date="2023-11" db="EMBL/GenBank/DDBJ databases">
        <authorList>
            <person name="Hedman E."/>
            <person name="Englund M."/>
            <person name="Stromberg M."/>
            <person name="Nyberg Akerstrom W."/>
            <person name="Nylinder S."/>
            <person name="Jareborg N."/>
            <person name="Kallberg Y."/>
            <person name="Kronander E."/>
        </authorList>
    </citation>
    <scope>NUCLEOTIDE SEQUENCE [LARGE SCALE GENOMIC DNA]</scope>
</reference>
<dbReference type="InterPro" id="IPR036691">
    <property type="entry name" value="Endo/exonu/phosph_ase_sf"/>
</dbReference>
<dbReference type="PANTHER" id="PTHR47510">
    <property type="entry name" value="REVERSE TRANSCRIPTASE DOMAIN-CONTAINING PROTEIN"/>
    <property type="match status" value="1"/>
</dbReference>
<dbReference type="GO" id="GO:0003824">
    <property type="term" value="F:catalytic activity"/>
    <property type="evidence" value="ECO:0007669"/>
    <property type="project" value="InterPro"/>
</dbReference>
<dbReference type="Pfam" id="PF14529">
    <property type="entry name" value="Exo_endo_phos_2"/>
    <property type="match status" value="1"/>
</dbReference>
<feature type="domain" description="Endonuclease/exonuclease/phosphatase" evidence="1">
    <location>
        <begin position="116"/>
        <end position="211"/>
    </location>
</feature>
<dbReference type="InterPro" id="IPR005135">
    <property type="entry name" value="Endo/exonuclease/phosphatase"/>
</dbReference>
<sequence>MATTKSKSLRVGLYNAGSIRSKSDEFQAALLCESADIMAINETWLRAGEDASALLVPGYRFSHIPRSCNLSRARGGGVGFYVKRGINARSYSHNIIFEEVEQQWLSLSINKVKLLIGTAYRPQWVNVEKFFDSLTDILTSYSNFDNIILLGDFNINILDESDNKTQQLNQFLQYTRLKNCIFQPTHFTQESATLIDLVMTDASVTNTRVKYTPELGGHAIILVDFKIKKPKVAIRQQIIRPIKNINLSDFESEVESINWDSITRYNYVNDMVSVFSKRILELFDKHAPEKLITIRKKQLPWFTSNVKYIMQLRDDAHNKYRRTKTEKDKIQYKTLKSLVNSSLYAEKKAYFDYHINQHLHNTNVLWKNLKSFALPSFKNSNDLPEHFSDPDEINRHFLSIPGTNNIVKSFNVRNLESRNCISNTFRLIPVHENVVAKIIMGIKSNAQGVERINMDMIILTLPRTLNVITAIINKSITESVFPSSWKTALIRPIPKKSNPTNVNILVNNFELSAPNNYRHRCDMDIKHDLCFVHVHLKTYPLGNNIEVIEHSA</sequence>
<dbReference type="PANTHER" id="PTHR47510:SF3">
    <property type="entry name" value="ENDO_EXONUCLEASE_PHOSPHATASE DOMAIN-CONTAINING PROTEIN"/>
    <property type="match status" value="1"/>
</dbReference>
<dbReference type="EMBL" id="CAVLGL010000046">
    <property type="protein sequence ID" value="CAK1582661.1"/>
    <property type="molecule type" value="Genomic_DNA"/>
</dbReference>
<keyword evidence="3" id="KW-1185">Reference proteome</keyword>
<dbReference type="AlphaFoldDB" id="A0AAV1KLM5"/>
<evidence type="ECO:0000313" key="2">
    <source>
        <dbReference type="EMBL" id="CAK1582661.1"/>
    </source>
</evidence>
<evidence type="ECO:0000313" key="3">
    <source>
        <dbReference type="Proteomes" id="UP001314205"/>
    </source>
</evidence>